<feature type="compositionally biased region" description="Polar residues" evidence="3">
    <location>
        <begin position="392"/>
        <end position="411"/>
    </location>
</feature>
<dbReference type="InterPro" id="IPR042201">
    <property type="entry name" value="FH2_Formin_sf"/>
</dbReference>
<dbReference type="EMBL" id="CM017321">
    <property type="protein sequence ID" value="KAE7999714.1"/>
    <property type="molecule type" value="Genomic_DNA"/>
</dbReference>
<protein>
    <recommendedName>
        <fullName evidence="2">Formin-like protein</fullName>
    </recommendedName>
</protein>
<feature type="compositionally biased region" description="Low complexity" evidence="3">
    <location>
        <begin position="301"/>
        <end position="312"/>
    </location>
</feature>
<feature type="compositionally biased region" description="Polar residues" evidence="3">
    <location>
        <begin position="274"/>
        <end position="288"/>
    </location>
</feature>
<dbReference type="Gene3D" id="1.20.58.2220">
    <property type="entry name" value="Formin, FH2 domain"/>
    <property type="match status" value="1"/>
</dbReference>
<evidence type="ECO:0000256" key="1">
    <source>
        <dbReference type="ARBA" id="ARBA00025793"/>
    </source>
</evidence>
<dbReference type="GO" id="GO:0051015">
    <property type="term" value="F:actin filament binding"/>
    <property type="evidence" value="ECO:0007669"/>
    <property type="project" value="InterPro"/>
</dbReference>
<dbReference type="AlphaFoldDB" id="A0A5N6QMV4"/>
<feature type="compositionally biased region" description="Pro residues" evidence="3">
    <location>
        <begin position="360"/>
        <end position="373"/>
    </location>
</feature>
<feature type="signal peptide" evidence="5">
    <location>
        <begin position="1"/>
        <end position="23"/>
    </location>
</feature>
<keyword evidence="8" id="KW-1185">Reference proteome</keyword>
<name>A0A5N6QMV4_9ROSI</name>
<evidence type="ECO:0000259" key="6">
    <source>
        <dbReference type="PROSITE" id="PS51444"/>
    </source>
</evidence>
<evidence type="ECO:0000256" key="3">
    <source>
        <dbReference type="SAM" id="MobiDB-lite"/>
    </source>
</evidence>
<evidence type="ECO:0000256" key="2">
    <source>
        <dbReference type="RuleBase" id="RU361260"/>
    </source>
</evidence>
<dbReference type="InterPro" id="IPR015425">
    <property type="entry name" value="FH2_Formin"/>
</dbReference>
<accession>A0A5N6QMV4</accession>
<feature type="chain" id="PRO_5024455134" description="Formin-like protein" evidence="5">
    <location>
        <begin position="24"/>
        <end position="878"/>
    </location>
</feature>
<feature type="region of interest" description="Disordered" evidence="3">
    <location>
        <begin position="152"/>
        <end position="436"/>
    </location>
</feature>
<reference evidence="7 8" key="1">
    <citation type="submission" date="2019-06" db="EMBL/GenBank/DDBJ databases">
        <title>A chromosomal-level reference genome of Carpinus fangiana (Coryloideae, Betulaceae).</title>
        <authorList>
            <person name="Yang X."/>
            <person name="Wang Z."/>
            <person name="Zhang L."/>
            <person name="Hao G."/>
            <person name="Liu J."/>
            <person name="Yang Y."/>
        </authorList>
    </citation>
    <scope>NUCLEOTIDE SEQUENCE [LARGE SCALE GENOMIC DNA]</scope>
    <source>
        <strain evidence="7">Cfa_2016G</strain>
        <tissue evidence="7">Leaf</tissue>
    </source>
</reference>
<dbReference type="PANTHER" id="PTHR23213">
    <property type="entry name" value="FORMIN-RELATED"/>
    <property type="match status" value="1"/>
</dbReference>
<evidence type="ECO:0000313" key="8">
    <source>
        <dbReference type="Proteomes" id="UP000327013"/>
    </source>
</evidence>
<dbReference type="OrthoDB" id="1668162at2759"/>
<keyword evidence="4" id="KW-1133">Transmembrane helix</keyword>
<evidence type="ECO:0000256" key="4">
    <source>
        <dbReference type="SAM" id="Phobius"/>
    </source>
</evidence>
<dbReference type="InterPro" id="IPR027643">
    <property type="entry name" value="Formin-like_plant"/>
</dbReference>
<evidence type="ECO:0000256" key="5">
    <source>
        <dbReference type="SAM" id="SignalP"/>
    </source>
</evidence>
<feature type="domain" description="FH2" evidence="6">
    <location>
        <begin position="431"/>
        <end position="853"/>
    </location>
</feature>
<gene>
    <name evidence="7" type="ORF">FH972_004119</name>
</gene>
<feature type="compositionally biased region" description="Pro residues" evidence="3">
    <location>
        <begin position="313"/>
        <end position="327"/>
    </location>
</feature>
<proteinExistence type="inferred from homology"/>
<dbReference type="PROSITE" id="PS51444">
    <property type="entry name" value="FH2"/>
    <property type="match status" value="1"/>
</dbReference>
<dbReference type="SMART" id="SM00498">
    <property type="entry name" value="FH2"/>
    <property type="match status" value="1"/>
</dbReference>
<keyword evidence="5" id="KW-0732">Signal</keyword>
<dbReference type="SUPFAM" id="SSF101447">
    <property type="entry name" value="Formin homology 2 domain (FH2 domain)"/>
    <property type="match status" value="1"/>
</dbReference>
<comment type="similarity">
    <text evidence="1">Belongs to the formin-like family. Class-I subfamily.</text>
</comment>
<sequence>MKAAHQHHLSVFLILLSLAATQGVTSVLHSTGVGEAETHRRILHQPLFPAGSAPPPAPDTTSPPPPPPSPPSPSDVSSGYPFFGEGGSSSDQIQPPPSALPANGVTGPIPVATQPAKPTKTVAIAISVGIVTLGMLSALAFFLYRHRSKHPDESSKKLVRLSSRGRPGDTRVPPSNFLYIGTVEPGPISSVSEASGEDNSNSISIRSPYHKLNSVKRSDRYRPSPELQPLPPLTKPPNANSPSPRSSSDEESHDTSFHSPNCSSLSYEESSYYTPASSRTANNYSNAPASVIPHSKRTSPKSRLSSSSSTNHAPPPPPPPPPPPSTPIPAMSYSHGRPRFSSPPPPPPNLARLQATISNPVPPPPPPPPPLPPRKVESSERNVRPTPPPQVWNKSLSWNSSPKAISSQNVVTMPAQEVSRSANPCESLDWDDDKEGAKPKLKPLHWDKVRATSDRATVWDQLKSSSFQLNEDMMESLFGCNPVNSAPREQTRKSVLPPVEKENRVLDPKKSQNIAILLRALNVTRDEVSEALLDGNPEGLGSELLETLVKMAPTKEEEIKLRDYCGDTSKLGSAERFLKAVLDIPFAFKRVEAMLYRANFDTEVKYLRKSFQTLEEASNELKNSRLFLKLLEAVLRTGNRMNVGTNRGDAKAFKLDTLLKLVDIKATDGKTTLLHFVVQEIIRAEGAGTDSTNENVQNKVTPKMDDYFKKQGLQVVAGLSRDLSNVKKAAGMDSDVLSSYLSKLEMGLDKVRLVLQYEKPDMQGKFFNSMKLFLKEAEEEIVRIKADEKRALYIVKEVTEYFHGNAAKEEAHPFRVFMIVRDFLGVLDHVCKEVGKLQDRTMMGSARSFRISATASLPVLNRFNVTQDRSSDEESLSP</sequence>
<organism evidence="7 8">
    <name type="scientific">Carpinus fangiana</name>
    <dbReference type="NCBI Taxonomy" id="176857"/>
    <lineage>
        <taxon>Eukaryota</taxon>
        <taxon>Viridiplantae</taxon>
        <taxon>Streptophyta</taxon>
        <taxon>Embryophyta</taxon>
        <taxon>Tracheophyta</taxon>
        <taxon>Spermatophyta</taxon>
        <taxon>Magnoliopsida</taxon>
        <taxon>eudicotyledons</taxon>
        <taxon>Gunneridae</taxon>
        <taxon>Pentapetalae</taxon>
        <taxon>rosids</taxon>
        <taxon>fabids</taxon>
        <taxon>Fagales</taxon>
        <taxon>Betulaceae</taxon>
        <taxon>Carpinus</taxon>
    </lineage>
</organism>
<feature type="compositionally biased region" description="Pro residues" evidence="3">
    <location>
        <begin position="226"/>
        <end position="235"/>
    </location>
</feature>
<feature type="compositionally biased region" description="Low complexity" evidence="3">
    <location>
        <begin position="263"/>
        <end position="273"/>
    </location>
</feature>
<dbReference type="PANTHER" id="PTHR23213:SF338">
    <property type="entry name" value="FORMIN-LIKE PROTEIN 6"/>
    <property type="match status" value="1"/>
</dbReference>
<feature type="compositionally biased region" description="Pro residues" evidence="3">
    <location>
        <begin position="52"/>
        <end position="73"/>
    </location>
</feature>
<feature type="compositionally biased region" description="Basic and acidic residues" evidence="3">
    <location>
        <begin position="247"/>
        <end position="256"/>
    </location>
</feature>
<feature type="compositionally biased region" description="Basic and acidic residues" evidence="3">
    <location>
        <begin position="374"/>
        <end position="383"/>
    </location>
</feature>
<keyword evidence="4" id="KW-0812">Transmembrane</keyword>
<dbReference type="Pfam" id="PF02181">
    <property type="entry name" value="FH2"/>
    <property type="match status" value="1"/>
</dbReference>
<dbReference type="Proteomes" id="UP000327013">
    <property type="component" value="Chromosome 1"/>
</dbReference>
<feature type="compositionally biased region" description="Low complexity" evidence="3">
    <location>
        <begin position="236"/>
        <end position="246"/>
    </location>
</feature>
<feature type="region of interest" description="Disordered" evidence="3">
    <location>
        <begin position="46"/>
        <end position="117"/>
    </location>
</feature>
<feature type="transmembrane region" description="Helical" evidence="4">
    <location>
        <begin position="122"/>
        <end position="144"/>
    </location>
</feature>
<dbReference type="GO" id="GO:0045010">
    <property type="term" value="P:actin nucleation"/>
    <property type="evidence" value="ECO:0007669"/>
    <property type="project" value="InterPro"/>
</dbReference>
<keyword evidence="4" id="KW-0472">Membrane</keyword>
<feature type="compositionally biased region" description="Polar residues" evidence="3">
    <location>
        <begin position="189"/>
        <end position="205"/>
    </location>
</feature>
<evidence type="ECO:0000313" key="7">
    <source>
        <dbReference type="EMBL" id="KAE7999714.1"/>
    </source>
</evidence>